<dbReference type="Proteomes" id="UP000234681">
    <property type="component" value="Chromosome 14"/>
</dbReference>
<name>A6IJE3_RAT</name>
<accession>A6IJE3</accession>
<evidence type="ECO:0000313" key="1">
    <source>
        <dbReference type="EMBL" id="EDL99856.1"/>
    </source>
</evidence>
<sequence length="59" mass="7144">MLRRKLLAEGTSQLRKHLSLEQGSIHAPFCRRRRLSWWRLPKMKTGFCWWLSCLSCVKR</sequence>
<dbReference type="AlphaFoldDB" id="A6IJE3"/>
<protein>
    <submittedName>
        <fullName evidence="1">RCG35968</fullName>
    </submittedName>
</protein>
<gene>
    <name evidence="1" type="ORF">rCG_35968</name>
</gene>
<evidence type="ECO:0000313" key="2">
    <source>
        <dbReference type="Proteomes" id="UP000234681"/>
    </source>
</evidence>
<dbReference type="EMBL" id="CH473963">
    <property type="protein sequence ID" value="EDL99856.1"/>
    <property type="molecule type" value="Genomic_DNA"/>
</dbReference>
<organism evidence="1 2">
    <name type="scientific">Rattus norvegicus</name>
    <name type="common">Rat</name>
    <dbReference type="NCBI Taxonomy" id="10116"/>
    <lineage>
        <taxon>Eukaryota</taxon>
        <taxon>Metazoa</taxon>
        <taxon>Chordata</taxon>
        <taxon>Craniata</taxon>
        <taxon>Vertebrata</taxon>
        <taxon>Euteleostomi</taxon>
        <taxon>Mammalia</taxon>
        <taxon>Eutheria</taxon>
        <taxon>Euarchontoglires</taxon>
        <taxon>Glires</taxon>
        <taxon>Rodentia</taxon>
        <taxon>Myomorpha</taxon>
        <taxon>Muroidea</taxon>
        <taxon>Muridae</taxon>
        <taxon>Murinae</taxon>
        <taxon>Rattus</taxon>
    </lineage>
</organism>
<proteinExistence type="predicted"/>
<reference evidence="2" key="1">
    <citation type="submission" date="2005-09" db="EMBL/GenBank/DDBJ databases">
        <authorList>
            <person name="Mural R.J."/>
            <person name="Li P.W."/>
            <person name="Adams M.D."/>
            <person name="Amanatides P.G."/>
            <person name="Baden-Tillson H."/>
            <person name="Barnstead M."/>
            <person name="Chin S.H."/>
            <person name="Dew I."/>
            <person name="Evans C.A."/>
            <person name="Ferriera S."/>
            <person name="Flanigan M."/>
            <person name="Fosler C."/>
            <person name="Glodek A."/>
            <person name="Gu Z."/>
            <person name="Holt R.A."/>
            <person name="Jennings D."/>
            <person name="Kraft C.L."/>
            <person name="Lu F."/>
            <person name="Nguyen T."/>
            <person name="Nusskern D.R."/>
            <person name="Pfannkoch C.M."/>
            <person name="Sitter C."/>
            <person name="Sutton G.G."/>
            <person name="Venter J.C."/>
            <person name="Wang Z."/>
            <person name="Woodage T."/>
            <person name="Zheng X.H."/>
            <person name="Zhong F."/>
        </authorList>
    </citation>
    <scope>NUCLEOTIDE SEQUENCE [LARGE SCALE GENOMIC DNA]</scope>
    <source>
        <strain>BN</strain>
        <strain evidence="2">Sprague-Dawley</strain>
    </source>
</reference>